<dbReference type="CDD" id="cd15787">
    <property type="entry name" value="YycH_N"/>
    <property type="match status" value="1"/>
</dbReference>
<reference evidence="3 4" key="1">
    <citation type="submission" date="2019-11" db="EMBL/GenBank/DDBJ databases">
        <title>Bacillus idriensis genome.</title>
        <authorList>
            <person name="Konopka E.N."/>
            <person name="Newman J.D."/>
        </authorList>
    </citation>
    <scope>NUCLEOTIDE SEQUENCE [LARGE SCALE GENOMIC DNA]</scope>
    <source>
        <strain evidence="3 4">DSM 19097</strain>
    </source>
</reference>
<feature type="transmembrane region" description="Helical" evidence="1">
    <location>
        <begin position="37"/>
        <end position="57"/>
    </location>
</feature>
<proteinExistence type="predicted"/>
<feature type="domain" description="Regulatory protein YycH" evidence="2">
    <location>
        <begin position="35"/>
        <end position="457"/>
    </location>
</feature>
<evidence type="ECO:0000259" key="2">
    <source>
        <dbReference type="Pfam" id="PF07435"/>
    </source>
</evidence>
<evidence type="ECO:0000256" key="1">
    <source>
        <dbReference type="SAM" id="Phobius"/>
    </source>
</evidence>
<keyword evidence="1" id="KW-0472">Membrane</keyword>
<organism evidence="3 4">
    <name type="scientific">Metabacillus idriensis</name>
    <dbReference type="NCBI Taxonomy" id="324768"/>
    <lineage>
        <taxon>Bacteria</taxon>
        <taxon>Bacillati</taxon>
        <taxon>Bacillota</taxon>
        <taxon>Bacilli</taxon>
        <taxon>Bacillales</taxon>
        <taxon>Bacillaceae</taxon>
        <taxon>Metabacillus</taxon>
    </lineage>
</organism>
<keyword evidence="4" id="KW-1185">Reference proteome</keyword>
<dbReference type="EMBL" id="WKKF01000002">
    <property type="protein sequence ID" value="MRX54021.1"/>
    <property type="molecule type" value="Genomic_DNA"/>
</dbReference>
<comment type="caution">
    <text evidence="3">The sequence shown here is derived from an EMBL/GenBank/DDBJ whole genome shotgun (WGS) entry which is preliminary data.</text>
</comment>
<protein>
    <recommendedName>
        <fullName evidence="2">Regulatory protein YycH domain-containing protein</fullName>
    </recommendedName>
</protein>
<evidence type="ECO:0000313" key="4">
    <source>
        <dbReference type="Proteomes" id="UP000441585"/>
    </source>
</evidence>
<dbReference type="InterPro" id="IPR009996">
    <property type="entry name" value="YycH"/>
</dbReference>
<keyword evidence="1" id="KW-1133">Transmembrane helix</keyword>
<accession>A0A6I2MCA0</accession>
<name>A0A6I2MCA0_9BACI</name>
<evidence type="ECO:0000313" key="3">
    <source>
        <dbReference type="EMBL" id="MRX54021.1"/>
    </source>
</evidence>
<dbReference type="Proteomes" id="UP000441585">
    <property type="component" value="Unassembled WGS sequence"/>
</dbReference>
<dbReference type="AlphaFoldDB" id="A0A6I2MCA0"/>
<dbReference type="Pfam" id="PF07435">
    <property type="entry name" value="YycH"/>
    <property type="match status" value="1"/>
</dbReference>
<dbReference type="InterPro" id="IPR042274">
    <property type="entry name" value="YycH/YycI_2"/>
</dbReference>
<keyword evidence="1" id="KW-0812">Transmembrane</keyword>
<dbReference type="Gene3D" id="3.10.450.310">
    <property type="match status" value="1"/>
</dbReference>
<sequence length="479" mass="55729">MMGKYGQKVWKAKEQRFCLLFHLPGIKRMIGMNREQAKTVILVLLVCCSVFFTYNLWTFKPNYDFIQNSQYLENAPISQVKNEPANVIRPYQMFVHQNAEHYGTFKAENIDFLWNQLRNWNINEVKNVSSRYTSDQLDEWLNGKSESKKIEFVFSDKIPFEIFQSIFQYKSQKTIYSSFDRIVLPQAKANQPQKIIFVSVEQRLVYEASISNENARNIIASIIEKKENLDPYISIDLLEDKNLLLPEGKIELNQMKYIINSISGENFKQALFTNPSYVRREMKPTQNVYTDGTSLLTVYPSQERLRFVNPTIDPSMFIERGKAMKQSIEFLNNHGGWTDEYQFYNMDSDSQLVSFRLMVDSIPVFENNTNTFGPTEISMRWGNNEIATYLRPLYDLDAEFVPNAVKMPNGKEVMNLLEQRKTIEKENVKRVFPAYEMSATAEPRIVAVKPYWYVETESGQFVKLQAGNDTLGGNSDGLE</sequence>
<gene>
    <name evidence="3" type="ORF">GJU41_08550</name>
</gene>
<dbReference type="Gene3D" id="3.30.310.160">
    <property type="entry name" value="YycH protein, domain 2"/>
    <property type="match status" value="1"/>
</dbReference>